<dbReference type="Pfam" id="PF01395">
    <property type="entry name" value="PBP_GOBP"/>
    <property type="match status" value="1"/>
</dbReference>
<dbReference type="Proteomes" id="UP001562425">
    <property type="component" value="Unassembled WGS sequence"/>
</dbReference>
<dbReference type="Gene3D" id="1.10.238.20">
    <property type="entry name" value="Pheromone/general odorant binding protein domain"/>
    <property type="match status" value="1"/>
</dbReference>
<sequence>MINLKALTIILLVSTCCNAGFTPAQLAKIHEHAEPCNKQLGIPANRHLEERAEDGDPTLEDELSKKFLFCVMLRMKNVDERGDIQREQFTKFVAEGHNTANLTKALDECSPKTGAPEDRTLHFYKCYYKQQFFKI</sequence>
<dbReference type="InterPro" id="IPR006170">
    <property type="entry name" value="PBP/GOBP"/>
</dbReference>
<comment type="caution">
    <text evidence="6">The sequence shown here is derived from an EMBL/GenBank/DDBJ whole genome shotgun (WGS) entry which is preliminary data.</text>
</comment>
<name>A0ABD1DB69_CULPP</name>
<comment type="subcellular location">
    <subcellularLocation>
        <location evidence="1">Secreted</location>
    </subcellularLocation>
</comment>
<evidence type="ECO:0000256" key="3">
    <source>
        <dbReference type="ARBA" id="ARBA00022525"/>
    </source>
</evidence>
<evidence type="ECO:0000256" key="2">
    <source>
        <dbReference type="ARBA" id="ARBA00008098"/>
    </source>
</evidence>
<evidence type="ECO:0000256" key="4">
    <source>
        <dbReference type="ARBA" id="ARBA00022729"/>
    </source>
</evidence>
<accession>A0ABD1DB69</accession>
<dbReference type="SMART" id="SM00708">
    <property type="entry name" value="PhBP"/>
    <property type="match status" value="1"/>
</dbReference>
<dbReference type="PANTHER" id="PTHR11857">
    <property type="entry name" value="ODORANT BINDING PROTEIN-RELATED"/>
    <property type="match status" value="1"/>
</dbReference>
<dbReference type="GO" id="GO:0005576">
    <property type="term" value="C:extracellular region"/>
    <property type="evidence" value="ECO:0007669"/>
    <property type="project" value="UniProtKB-SubCell"/>
</dbReference>
<reference evidence="6 7" key="1">
    <citation type="submission" date="2024-05" db="EMBL/GenBank/DDBJ databases">
        <title>Culex pipiens pipiens assembly and annotation.</title>
        <authorList>
            <person name="Alout H."/>
            <person name="Durand T."/>
        </authorList>
    </citation>
    <scope>NUCLEOTIDE SEQUENCE [LARGE SCALE GENOMIC DNA]</scope>
    <source>
        <strain evidence="6">HA-2024</strain>
        <tissue evidence="6">Whole body</tissue>
    </source>
</reference>
<evidence type="ECO:0000256" key="1">
    <source>
        <dbReference type="ARBA" id="ARBA00004613"/>
    </source>
</evidence>
<feature type="signal peptide" evidence="5">
    <location>
        <begin position="1"/>
        <end position="19"/>
    </location>
</feature>
<evidence type="ECO:0000256" key="5">
    <source>
        <dbReference type="SAM" id="SignalP"/>
    </source>
</evidence>
<proteinExistence type="inferred from homology"/>
<keyword evidence="4 5" id="KW-0732">Signal</keyword>
<gene>
    <name evidence="6" type="ORF">pipiens_010159</name>
</gene>
<dbReference type="SUPFAM" id="SSF47565">
    <property type="entry name" value="Insect pheromone/odorant-binding proteins"/>
    <property type="match status" value="1"/>
</dbReference>
<dbReference type="AlphaFoldDB" id="A0ABD1DB69"/>
<dbReference type="CDD" id="cd23992">
    <property type="entry name" value="PBP_GOBP"/>
    <property type="match status" value="1"/>
</dbReference>
<organism evidence="6 7">
    <name type="scientific">Culex pipiens pipiens</name>
    <name type="common">Northern house mosquito</name>
    <dbReference type="NCBI Taxonomy" id="38569"/>
    <lineage>
        <taxon>Eukaryota</taxon>
        <taxon>Metazoa</taxon>
        <taxon>Ecdysozoa</taxon>
        <taxon>Arthropoda</taxon>
        <taxon>Hexapoda</taxon>
        <taxon>Insecta</taxon>
        <taxon>Pterygota</taxon>
        <taxon>Neoptera</taxon>
        <taxon>Endopterygota</taxon>
        <taxon>Diptera</taxon>
        <taxon>Nematocera</taxon>
        <taxon>Culicoidea</taxon>
        <taxon>Culicidae</taxon>
        <taxon>Culicinae</taxon>
        <taxon>Culicini</taxon>
        <taxon>Culex</taxon>
        <taxon>Culex</taxon>
    </lineage>
</organism>
<dbReference type="InterPro" id="IPR036728">
    <property type="entry name" value="PBP_GOBP_sf"/>
</dbReference>
<dbReference type="PANTHER" id="PTHR11857:SF43">
    <property type="entry name" value="GEO07291P1-RELATED"/>
    <property type="match status" value="1"/>
</dbReference>
<evidence type="ECO:0000313" key="6">
    <source>
        <dbReference type="EMBL" id="KAL1396906.1"/>
    </source>
</evidence>
<dbReference type="EMBL" id="JBEHCU010006528">
    <property type="protein sequence ID" value="KAL1396906.1"/>
    <property type="molecule type" value="Genomic_DNA"/>
</dbReference>
<evidence type="ECO:0000313" key="7">
    <source>
        <dbReference type="Proteomes" id="UP001562425"/>
    </source>
</evidence>
<keyword evidence="7" id="KW-1185">Reference proteome</keyword>
<protein>
    <submittedName>
        <fullName evidence="6">Uncharacterized protein</fullName>
    </submittedName>
</protein>
<feature type="chain" id="PRO_5044801720" evidence="5">
    <location>
        <begin position="20"/>
        <end position="135"/>
    </location>
</feature>
<comment type="similarity">
    <text evidence="2">Belongs to the PBP/GOBP family.</text>
</comment>
<keyword evidence="3" id="KW-0964">Secreted</keyword>